<feature type="compositionally biased region" description="Polar residues" evidence="1">
    <location>
        <begin position="22"/>
        <end position="39"/>
    </location>
</feature>
<feature type="region of interest" description="Disordered" evidence="1">
    <location>
        <begin position="84"/>
        <end position="132"/>
    </location>
</feature>
<organism evidence="3 4">
    <name type="scientific">Anthostomella pinea</name>
    <dbReference type="NCBI Taxonomy" id="933095"/>
    <lineage>
        <taxon>Eukaryota</taxon>
        <taxon>Fungi</taxon>
        <taxon>Dikarya</taxon>
        <taxon>Ascomycota</taxon>
        <taxon>Pezizomycotina</taxon>
        <taxon>Sordariomycetes</taxon>
        <taxon>Xylariomycetidae</taxon>
        <taxon>Xylariales</taxon>
        <taxon>Xylariaceae</taxon>
        <taxon>Anthostomella</taxon>
    </lineage>
</organism>
<dbReference type="EMBL" id="CAUWAG010000007">
    <property type="protein sequence ID" value="CAJ2505225.1"/>
    <property type="molecule type" value="Genomic_DNA"/>
</dbReference>
<comment type="caution">
    <text evidence="3">The sequence shown here is derived from an EMBL/GenBank/DDBJ whole genome shotgun (WGS) entry which is preliminary data.</text>
</comment>
<dbReference type="Proteomes" id="UP001295740">
    <property type="component" value="Unassembled WGS sequence"/>
</dbReference>
<keyword evidence="2" id="KW-1133">Transmembrane helix</keyword>
<evidence type="ECO:0000256" key="2">
    <source>
        <dbReference type="SAM" id="Phobius"/>
    </source>
</evidence>
<evidence type="ECO:0000313" key="4">
    <source>
        <dbReference type="Proteomes" id="UP001295740"/>
    </source>
</evidence>
<feature type="transmembrane region" description="Helical" evidence="2">
    <location>
        <begin position="716"/>
        <end position="737"/>
    </location>
</feature>
<accession>A0AAI8VHX2</accession>
<evidence type="ECO:0000256" key="1">
    <source>
        <dbReference type="SAM" id="MobiDB-lite"/>
    </source>
</evidence>
<feature type="region of interest" description="Disordered" evidence="1">
    <location>
        <begin position="1"/>
        <end position="52"/>
    </location>
</feature>
<feature type="transmembrane region" description="Helical" evidence="2">
    <location>
        <begin position="680"/>
        <end position="704"/>
    </location>
</feature>
<feature type="compositionally biased region" description="Low complexity" evidence="1">
    <location>
        <begin position="101"/>
        <end position="113"/>
    </location>
</feature>
<keyword evidence="2" id="KW-0812">Transmembrane</keyword>
<sequence length="949" mass="106854">MANNQFHQPYEMHPFEARSQEDQSSAIPYQQYAGQSQPAFDQYGVPANHFDQSRTQIQPALTYPQQYVYASDPSHDAVYPVDQQWYQPGSQDGSRGIITDQQQSHSSADSSMPSPYPQEKHDERQGKKSSWWPYGKTVEEKVRANMASQFDGKRGFNGHLYNRPNRSHDTEQGHVVLDRPDNYGGAVNKDEDGKFIYLNSFGQKEKKFSDVATYLSPTNYRPKRLVVQAADYVLEKKLAGGDWRRRKMNGDVPKVLKISEWALRPFQKTGVWHKINGSARLLAASIPLQLLMAFPGTSSWENEDVNDTYTDHPGYSWQWAKHAINPLDQRPDSTRRAVSQDLPSSRKRLVRPRKLYVRQPDEQWKVVDNPPRNLRYVFISYAAKSFRLDGGKGQDQIRSMAKAATLDAGCTACWVDTDCIDVVDGAQKDVDIYGMCDVIRASRRVVVILPDDRVETRKFWGSRMWTLPEALLAPGTEIHFFARVDDGYTTNRLSLIEMTGEIWDDPADSEAAGGATRLLAEHFSNELTLSRLELFTKAVDACVDRSRFNYKIWTPNDVTLAVMGLLHYRIERDDQDSAFQSLAQLSLGNDSDRIIERMVSLYPVNNGRGDGDDSAFNPFYTLAKPDQFSTHLWDVQPTCYAVGVAHEDNTILLDSCRVMHIRWKGFPRIVVARDYGLGRLLATVFVTAGTWWFLQGITLAVYYAPFLAELTVSDSTLTFIAWLVAGVFFVAALLSVFGPLSVRRLYGGQVLQSTSNLVGFEGVVPLAELERLVFGNVNGRLNYEPSSTPICASWRDANLRVGREPDWVTAKRPEDCGPLPEGHRLFTLVDTGTLGVSIFSAERPPTVALLCGREGGMLRAVLCSWQFENDCLYKEAVVRMPSSVRDAANLKGWLKVCLATMDQQRGIERAKRMAEVRAEQEKLMGIGQKPGMRVGVSEGQKSQATTMGY</sequence>
<gene>
    <name evidence="3" type="ORF">KHLLAP_LOCUS5693</name>
</gene>
<keyword evidence="4" id="KW-1185">Reference proteome</keyword>
<keyword evidence="2" id="KW-0472">Membrane</keyword>
<protein>
    <submittedName>
        <fullName evidence="3">Uu.00g126190.m01.CDS01</fullName>
    </submittedName>
</protein>
<feature type="compositionally biased region" description="Polar residues" evidence="1">
    <location>
        <begin position="84"/>
        <end position="93"/>
    </location>
</feature>
<proteinExistence type="predicted"/>
<dbReference type="AlphaFoldDB" id="A0AAI8VHX2"/>
<reference evidence="3" key="1">
    <citation type="submission" date="2023-10" db="EMBL/GenBank/DDBJ databases">
        <authorList>
            <person name="Hackl T."/>
        </authorList>
    </citation>
    <scope>NUCLEOTIDE SEQUENCE</scope>
</reference>
<evidence type="ECO:0000313" key="3">
    <source>
        <dbReference type="EMBL" id="CAJ2505225.1"/>
    </source>
</evidence>
<name>A0AAI8VHX2_9PEZI</name>